<evidence type="ECO:0000313" key="2">
    <source>
        <dbReference type="EMBL" id="CAB4123860.1"/>
    </source>
</evidence>
<gene>
    <name evidence="2" type="ORF">UFOVP45_42</name>
</gene>
<dbReference type="EMBL" id="LR796175">
    <property type="protein sequence ID" value="CAB4123860.1"/>
    <property type="molecule type" value="Genomic_DNA"/>
</dbReference>
<name>A0A6J5KUH2_9CAUD</name>
<sequence>MTAFQDLLNDINQFGRGGTSIYGSTAKTQAEALAQDNTRTAQLAQLNSDLASLNNQFNATTALINSYTAALVGLSPTSSQAIQLKADRQTQENLQAQLISAKSLVNSNIKILKSGKSLNTSYFAKVDAAAASAPLSQIVKPGFTKIKYNVGSVKEAYFQGTESFMKEITPRPGNTPKVVNTAAELWASGAANKGMIQTWTPPGGGDVIKRKDPAGTNVTTVTNNSTAVPNSAFQFQYNPTNVSMTYSGTPSVDIAYEASGNDKFNFVGTGTTQSTIGFQILINRVYDMKYYGTNGVLKNPSYGNLYSPVAPTYEDQRNIYNKGTMYDIEYLLRTLLGLTMPSYLRGEQTADMGFVAAVPVELHLGQGMRYLVWINQLSINHVLFNERMVPLFTTVDISCQRMPDFGTASSQADTPTTASGLTVTPNANGKGSVVYNPADGSYWNSPNANGSYGGGTSAPAKTEG</sequence>
<protein>
    <submittedName>
        <fullName evidence="2">Uncharacterized protein</fullName>
    </submittedName>
</protein>
<reference evidence="2" key="1">
    <citation type="submission" date="2020-04" db="EMBL/GenBank/DDBJ databases">
        <authorList>
            <person name="Chiriac C."/>
            <person name="Salcher M."/>
            <person name="Ghai R."/>
            <person name="Kavagutti S V."/>
        </authorList>
    </citation>
    <scope>NUCLEOTIDE SEQUENCE</scope>
</reference>
<proteinExistence type="predicted"/>
<feature type="region of interest" description="Disordered" evidence="1">
    <location>
        <begin position="445"/>
        <end position="464"/>
    </location>
</feature>
<evidence type="ECO:0000256" key="1">
    <source>
        <dbReference type="SAM" id="MobiDB-lite"/>
    </source>
</evidence>
<organism evidence="2">
    <name type="scientific">uncultured Caudovirales phage</name>
    <dbReference type="NCBI Taxonomy" id="2100421"/>
    <lineage>
        <taxon>Viruses</taxon>
        <taxon>Duplodnaviria</taxon>
        <taxon>Heunggongvirae</taxon>
        <taxon>Uroviricota</taxon>
        <taxon>Caudoviricetes</taxon>
        <taxon>Peduoviridae</taxon>
        <taxon>Maltschvirus</taxon>
        <taxon>Maltschvirus maltsch</taxon>
    </lineage>
</organism>
<accession>A0A6J5KUH2</accession>